<dbReference type="Gene3D" id="2.130.10.30">
    <property type="entry name" value="Regulator of chromosome condensation 1/beta-lactamase-inhibitor protein II"/>
    <property type="match status" value="2"/>
</dbReference>
<dbReference type="GO" id="GO:0005085">
    <property type="term" value="F:guanyl-nucleotide exchange factor activity"/>
    <property type="evidence" value="ECO:0007669"/>
    <property type="project" value="TreeGrafter"/>
</dbReference>
<keyword evidence="4" id="KW-1185">Reference proteome</keyword>
<dbReference type="OrthoDB" id="113583at2157"/>
<dbReference type="PANTHER" id="PTHR45982:SF1">
    <property type="entry name" value="REGULATOR OF CHROMOSOME CONDENSATION"/>
    <property type="match status" value="1"/>
</dbReference>
<dbReference type="STRING" id="351160.LRC128"/>
<evidence type="ECO:0000313" key="4">
    <source>
        <dbReference type="Proteomes" id="UP000000663"/>
    </source>
</evidence>
<reference evidence="3 4" key="1">
    <citation type="journal article" date="2006" name="Science">
        <title>Genome of rice cluster I archaea -- the key methane producers in the rice rhizosphere.</title>
        <authorList>
            <person name="Erkel C."/>
            <person name="Kube M."/>
            <person name="Reinhardt R."/>
            <person name="Liesack W."/>
        </authorList>
    </citation>
    <scope>NUCLEOTIDE SEQUENCE [LARGE SCALE GENOMIC DNA]</scope>
    <source>
        <strain evidence="4">DSM 22066 / NBRC 105507 / MRE50</strain>
    </source>
</reference>
<dbReference type="GO" id="GO:0005737">
    <property type="term" value="C:cytoplasm"/>
    <property type="evidence" value="ECO:0007669"/>
    <property type="project" value="TreeGrafter"/>
</dbReference>
<dbReference type="Pfam" id="PF13540">
    <property type="entry name" value="RCC1_2"/>
    <property type="match status" value="1"/>
</dbReference>
<gene>
    <name evidence="3" type="ORF">LRC128</name>
</gene>
<evidence type="ECO:0000313" key="3">
    <source>
        <dbReference type="EMBL" id="CAJ35144.1"/>
    </source>
</evidence>
<name>Q0W8Y2_METAR</name>
<keyword evidence="2" id="KW-1133">Transmembrane helix</keyword>
<feature type="compositionally biased region" description="Polar residues" evidence="1">
    <location>
        <begin position="420"/>
        <end position="435"/>
    </location>
</feature>
<dbReference type="InterPro" id="IPR009091">
    <property type="entry name" value="RCC1/BLIP-II"/>
</dbReference>
<dbReference type="eggNOG" id="arCOG11012">
    <property type="taxonomic scope" value="Archaea"/>
</dbReference>
<organism evidence="3 4">
    <name type="scientific">Methanocella arvoryzae (strain DSM 22066 / NBRC 105507 / MRE50)</name>
    <dbReference type="NCBI Taxonomy" id="351160"/>
    <lineage>
        <taxon>Archaea</taxon>
        <taxon>Methanobacteriati</taxon>
        <taxon>Methanobacteriota</taxon>
        <taxon>Stenosarchaea group</taxon>
        <taxon>Methanomicrobia</taxon>
        <taxon>Methanocellales</taxon>
        <taxon>Methanocellaceae</taxon>
        <taxon>Methanocella</taxon>
    </lineage>
</organism>
<keyword evidence="2" id="KW-0472">Membrane</keyword>
<keyword evidence="2" id="KW-0812">Transmembrane</keyword>
<dbReference type="PANTHER" id="PTHR45982">
    <property type="entry name" value="REGULATOR OF CHROMOSOME CONDENSATION"/>
    <property type="match status" value="1"/>
</dbReference>
<dbReference type="Proteomes" id="UP000000663">
    <property type="component" value="Chromosome"/>
</dbReference>
<dbReference type="InterPro" id="IPR051553">
    <property type="entry name" value="Ran_GTPase-activating"/>
</dbReference>
<evidence type="ECO:0000256" key="1">
    <source>
        <dbReference type="SAM" id="MobiDB-lite"/>
    </source>
</evidence>
<evidence type="ECO:0000256" key="2">
    <source>
        <dbReference type="SAM" id="Phobius"/>
    </source>
</evidence>
<sequence length="490" mass="51967">MISSKILVKSSIILLLLASLIVALSTTASAITVTEVCALDSSGYAIGADGDLWVWGYFLGEKYVHPTKVPLIDHVKMVASGVGGAVVLKDDGTVWAWGMMPASQAGSYPGENSTTPVQINIADVKSIASTGNTVYMVKTDGSLWMCGRELCLSFDDIRHSEYTLEPVQLSIGNVSRVVPTISFVYVQKDDGSWWSWGENRDYQLNDGTNVSRELPVQMQLDNVKLVCPQSICFGINDYYMSDSSVLALDGTGQVYGWGKNNFWVSGDSKFPTYDGTNDDGDPLGYVVPSPHPVPGMSDVREIDSGVGYYVALKKDGTIWAWGSNPNCYDGQASLDSNTPVQLSGFSDIVAISTGDMHLLAVKNDGTVWAWGSNCFGELGNGEISQYGGKPYAVQVTDLYVDLPGDASSVSVSSTPTPVPDNTTGPVQEADSTGTPTPAIVTTASPTPVPLPDVSPVPATGFDFSALAVLGCLLVTAGITAGFLGRKREGQ</sequence>
<dbReference type="SUPFAM" id="SSF50985">
    <property type="entry name" value="RCC1/BLIP-II"/>
    <property type="match status" value="1"/>
</dbReference>
<feature type="transmembrane region" description="Helical" evidence="2">
    <location>
        <begin position="463"/>
        <end position="484"/>
    </location>
</feature>
<dbReference type="PROSITE" id="PS00626">
    <property type="entry name" value="RCC1_2"/>
    <property type="match status" value="1"/>
</dbReference>
<feature type="region of interest" description="Disordered" evidence="1">
    <location>
        <begin position="409"/>
        <end position="435"/>
    </location>
</feature>
<dbReference type="AlphaFoldDB" id="Q0W8Y2"/>
<dbReference type="PROSITE" id="PS50012">
    <property type="entry name" value="RCC1_3"/>
    <property type="match status" value="2"/>
</dbReference>
<dbReference type="EMBL" id="AM114193">
    <property type="protein sequence ID" value="CAJ35144.1"/>
    <property type="molecule type" value="Genomic_DNA"/>
</dbReference>
<dbReference type="InterPro" id="IPR000408">
    <property type="entry name" value="Reg_chr_condens"/>
</dbReference>
<dbReference type="KEGG" id="rci:LRC128"/>
<accession>Q0W8Y2</accession>
<protein>
    <submittedName>
        <fullName evidence="3">Predicted regulator of chromosome condensation</fullName>
    </submittedName>
</protein>
<dbReference type="Pfam" id="PF00415">
    <property type="entry name" value="RCC1"/>
    <property type="match status" value="1"/>
</dbReference>
<proteinExistence type="predicted"/>